<accession>A0A4Y9JAW5</accession>
<protein>
    <submittedName>
        <fullName evidence="1">Uncharacterized protein</fullName>
    </submittedName>
</protein>
<proteinExistence type="predicted"/>
<gene>
    <name evidence="1" type="ORF">E4T82_03885</name>
</gene>
<organism evidence="1 2">
    <name type="scientific">Streptococcus cuniculi</name>
    <dbReference type="NCBI Taxonomy" id="1432788"/>
    <lineage>
        <taxon>Bacteria</taxon>
        <taxon>Bacillati</taxon>
        <taxon>Bacillota</taxon>
        <taxon>Bacilli</taxon>
        <taxon>Lactobacillales</taxon>
        <taxon>Streptococcaceae</taxon>
        <taxon>Streptococcus</taxon>
    </lineage>
</organism>
<reference evidence="1 2" key="1">
    <citation type="submission" date="2019-03" db="EMBL/GenBank/DDBJ databases">
        <title>Diversity of the mouse oral microbiome.</title>
        <authorList>
            <person name="Joseph S."/>
            <person name="Aduse-Opoku J."/>
            <person name="Curtis M."/>
            <person name="Wade W."/>
            <person name="Hashim A."/>
        </authorList>
    </citation>
    <scope>NUCLEOTIDE SEQUENCE [LARGE SCALE GENOMIC DNA]</scope>
    <source>
        <strain evidence="1 2">WM131</strain>
    </source>
</reference>
<comment type="caution">
    <text evidence="1">The sequence shown here is derived from an EMBL/GenBank/DDBJ whole genome shotgun (WGS) entry which is preliminary data.</text>
</comment>
<dbReference type="Proteomes" id="UP000297253">
    <property type="component" value="Unassembled WGS sequence"/>
</dbReference>
<evidence type="ECO:0000313" key="2">
    <source>
        <dbReference type="Proteomes" id="UP000297253"/>
    </source>
</evidence>
<evidence type="ECO:0000313" key="1">
    <source>
        <dbReference type="EMBL" id="TFU98160.1"/>
    </source>
</evidence>
<dbReference type="OrthoDB" id="2224930at2"/>
<sequence length="87" mass="10558">MLELSTFYGVVYYDEETDQEYYPVYPFAPSRLDKKHLKEFVATYYDELEACYKQNVYASFLFQKCKFETEAKEKLKKEWHKKGVIIN</sequence>
<dbReference type="EMBL" id="SPPD01000004">
    <property type="protein sequence ID" value="TFU98160.1"/>
    <property type="molecule type" value="Genomic_DNA"/>
</dbReference>
<dbReference type="AlphaFoldDB" id="A0A4Y9JAW5"/>
<dbReference type="RefSeq" id="WP_135181567.1">
    <property type="nucleotide sequence ID" value="NZ_JADGKZ010000004.1"/>
</dbReference>
<name>A0A4Y9JAW5_9STRE</name>